<sequence length="224" mass="25872">MILNIIIRCLVPVIMVFGILFSEKSLAQNIINNAHSHNDYLNKRPLYSALENNFKSIEVDVFLLKSDLYVGHNWLQLRKNKTIENLYLGPLWKLFNKNKGFIYQNKAPLFLLVDIKTTAEPTYDILKIILKKYTPMLTRVVSDSLVQGSVTIILSGNKPGLEDFKYNIDRFVFLDGRFSNISKNISNLLMPIISIDWSDHFQWNGLGIMPKKELILLNDIINKI</sequence>
<accession>A0A382ZAJ4</accession>
<feature type="non-terminal residue" evidence="2">
    <location>
        <position position="224"/>
    </location>
</feature>
<dbReference type="PANTHER" id="PTHR31571">
    <property type="entry name" value="ALTERED INHERITANCE OF MITOCHONDRIA PROTEIN 6"/>
    <property type="match status" value="1"/>
</dbReference>
<evidence type="ECO:0000256" key="1">
    <source>
        <dbReference type="ARBA" id="ARBA00014286"/>
    </source>
</evidence>
<dbReference type="InterPro" id="IPR051236">
    <property type="entry name" value="HAT_RTT109-like"/>
</dbReference>
<gene>
    <name evidence="2" type="ORF">METZ01_LOCUS445366</name>
</gene>
<name>A0A382ZAJ4_9ZZZZ</name>
<dbReference type="InterPro" id="IPR017946">
    <property type="entry name" value="PLC-like_Pdiesterase_TIM-brl"/>
</dbReference>
<dbReference type="EMBL" id="UINC01182350">
    <property type="protein sequence ID" value="SVD92512.1"/>
    <property type="molecule type" value="Genomic_DNA"/>
</dbReference>
<dbReference type="AlphaFoldDB" id="A0A382ZAJ4"/>
<dbReference type="GO" id="GO:0008081">
    <property type="term" value="F:phosphoric diester hydrolase activity"/>
    <property type="evidence" value="ECO:0007669"/>
    <property type="project" value="InterPro"/>
</dbReference>
<dbReference type="GO" id="GO:0006629">
    <property type="term" value="P:lipid metabolic process"/>
    <property type="evidence" value="ECO:0007669"/>
    <property type="project" value="InterPro"/>
</dbReference>
<organism evidence="2">
    <name type="scientific">marine metagenome</name>
    <dbReference type="NCBI Taxonomy" id="408172"/>
    <lineage>
        <taxon>unclassified sequences</taxon>
        <taxon>metagenomes</taxon>
        <taxon>ecological metagenomes</taxon>
    </lineage>
</organism>
<dbReference type="PANTHER" id="PTHR31571:SF1">
    <property type="entry name" value="ALTERED INHERITANCE OF MITOCHONDRIA PROTEIN 6"/>
    <property type="match status" value="1"/>
</dbReference>
<proteinExistence type="predicted"/>
<protein>
    <recommendedName>
        <fullName evidence="1">Altered inheritance of mitochondria protein 6</fullName>
    </recommendedName>
</protein>
<dbReference type="SUPFAM" id="SSF51695">
    <property type="entry name" value="PLC-like phosphodiesterases"/>
    <property type="match status" value="1"/>
</dbReference>
<reference evidence="2" key="1">
    <citation type="submission" date="2018-05" db="EMBL/GenBank/DDBJ databases">
        <authorList>
            <person name="Lanie J.A."/>
            <person name="Ng W.-L."/>
            <person name="Kazmierczak K.M."/>
            <person name="Andrzejewski T.M."/>
            <person name="Davidsen T.M."/>
            <person name="Wayne K.J."/>
            <person name="Tettelin H."/>
            <person name="Glass J.I."/>
            <person name="Rusch D."/>
            <person name="Podicherti R."/>
            <person name="Tsui H.-C.T."/>
            <person name="Winkler M.E."/>
        </authorList>
    </citation>
    <scope>NUCLEOTIDE SEQUENCE</scope>
</reference>
<evidence type="ECO:0000313" key="2">
    <source>
        <dbReference type="EMBL" id="SVD92512.1"/>
    </source>
</evidence>